<dbReference type="Pfam" id="PF11127">
    <property type="entry name" value="YgaP-like_TM"/>
    <property type="match status" value="1"/>
</dbReference>
<protein>
    <recommendedName>
        <fullName evidence="2">Inner membrane protein YgaP-like transmembrane domain-containing protein</fullName>
    </recommendedName>
</protein>
<feature type="transmembrane region" description="Helical" evidence="1">
    <location>
        <begin position="20"/>
        <end position="39"/>
    </location>
</feature>
<gene>
    <name evidence="3" type="ORF">GALL_337650</name>
</gene>
<evidence type="ECO:0000256" key="1">
    <source>
        <dbReference type="SAM" id="Phobius"/>
    </source>
</evidence>
<accession>A0A1J5QLP5</accession>
<name>A0A1J5QLP5_9ZZZZ</name>
<keyword evidence="1" id="KW-1133">Transmembrane helix</keyword>
<keyword evidence="1" id="KW-0472">Membrane</keyword>
<evidence type="ECO:0000259" key="2">
    <source>
        <dbReference type="Pfam" id="PF11127"/>
    </source>
</evidence>
<sequence>MRTKLSVNLTSIERDARIVVGVLAVTGGVLLLVGAESVIARVLEVLLILVGLDLIVTGATGHCPLYQRLGHVPASLRSAK</sequence>
<keyword evidence="1" id="KW-0812">Transmembrane</keyword>
<comment type="caution">
    <text evidence="3">The sequence shown here is derived from an EMBL/GenBank/DDBJ whole genome shotgun (WGS) entry which is preliminary data.</text>
</comment>
<feature type="domain" description="Inner membrane protein YgaP-like transmembrane" evidence="2">
    <location>
        <begin position="6"/>
        <end position="71"/>
    </location>
</feature>
<dbReference type="InterPro" id="IPR021309">
    <property type="entry name" value="YgaP-like_TM"/>
</dbReference>
<reference evidence="3" key="1">
    <citation type="submission" date="2016-10" db="EMBL/GenBank/DDBJ databases">
        <title>Sequence of Gallionella enrichment culture.</title>
        <authorList>
            <person name="Poehlein A."/>
            <person name="Muehling M."/>
            <person name="Daniel R."/>
        </authorList>
    </citation>
    <scope>NUCLEOTIDE SEQUENCE</scope>
</reference>
<proteinExistence type="predicted"/>
<evidence type="ECO:0000313" key="3">
    <source>
        <dbReference type="EMBL" id="OIQ84422.1"/>
    </source>
</evidence>
<dbReference type="EMBL" id="MLJW01000619">
    <property type="protein sequence ID" value="OIQ84422.1"/>
    <property type="molecule type" value="Genomic_DNA"/>
</dbReference>
<organism evidence="3">
    <name type="scientific">mine drainage metagenome</name>
    <dbReference type="NCBI Taxonomy" id="410659"/>
    <lineage>
        <taxon>unclassified sequences</taxon>
        <taxon>metagenomes</taxon>
        <taxon>ecological metagenomes</taxon>
    </lineage>
</organism>
<dbReference type="AlphaFoldDB" id="A0A1J5QLP5"/>
<dbReference type="Gene3D" id="6.10.140.1340">
    <property type="match status" value="1"/>
</dbReference>